<dbReference type="Gene3D" id="3.80.10.10">
    <property type="entry name" value="Ribonuclease Inhibitor"/>
    <property type="match status" value="1"/>
</dbReference>
<dbReference type="SUPFAM" id="SSF52047">
    <property type="entry name" value="RNI-like"/>
    <property type="match status" value="1"/>
</dbReference>
<reference evidence="2 3" key="1">
    <citation type="submission" date="2024-10" db="EMBL/GenBank/DDBJ databases">
        <title>Updated reference genomes for cyclostephanoid diatoms.</title>
        <authorList>
            <person name="Roberts W.R."/>
            <person name="Alverson A.J."/>
        </authorList>
    </citation>
    <scope>NUCLEOTIDE SEQUENCE [LARGE SCALE GENOMIC DNA]</scope>
    <source>
        <strain evidence="2 3">AJA010-31</strain>
    </source>
</reference>
<dbReference type="Proteomes" id="UP001530400">
    <property type="component" value="Unassembled WGS sequence"/>
</dbReference>
<dbReference type="InterPro" id="IPR032675">
    <property type="entry name" value="LRR_dom_sf"/>
</dbReference>
<dbReference type="EMBL" id="JALLPJ020000921">
    <property type="protein sequence ID" value="KAL3779727.1"/>
    <property type="molecule type" value="Genomic_DNA"/>
</dbReference>
<name>A0ABD3NVK6_9STRA</name>
<evidence type="ECO:0000313" key="2">
    <source>
        <dbReference type="EMBL" id="KAL3779727.1"/>
    </source>
</evidence>
<dbReference type="InterPro" id="IPR006553">
    <property type="entry name" value="Leu-rich_rpt_Cys-con_subtyp"/>
</dbReference>
<feature type="region of interest" description="Disordered" evidence="1">
    <location>
        <begin position="23"/>
        <end position="57"/>
    </location>
</feature>
<dbReference type="SMART" id="SM00367">
    <property type="entry name" value="LRR_CC"/>
    <property type="match status" value="3"/>
</dbReference>
<feature type="compositionally biased region" description="Basic and acidic residues" evidence="1">
    <location>
        <begin position="30"/>
        <end position="49"/>
    </location>
</feature>
<gene>
    <name evidence="2" type="ORF">ACHAWO_011584</name>
</gene>
<protein>
    <recommendedName>
        <fullName evidence="4">RNI-like protein</fullName>
    </recommendedName>
</protein>
<accession>A0ABD3NVK6</accession>
<organism evidence="2 3">
    <name type="scientific">Cyclotella atomus</name>
    <dbReference type="NCBI Taxonomy" id="382360"/>
    <lineage>
        <taxon>Eukaryota</taxon>
        <taxon>Sar</taxon>
        <taxon>Stramenopiles</taxon>
        <taxon>Ochrophyta</taxon>
        <taxon>Bacillariophyta</taxon>
        <taxon>Coscinodiscophyceae</taxon>
        <taxon>Thalassiosirophycidae</taxon>
        <taxon>Stephanodiscales</taxon>
        <taxon>Stephanodiscaceae</taxon>
        <taxon>Cyclotella</taxon>
    </lineage>
</organism>
<keyword evidence="3" id="KW-1185">Reference proteome</keyword>
<dbReference type="AlphaFoldDB" id="A0ABD3NVK6"/>
<evidence type="ECO:0000313" key="3">
    <source>
        <dbReference type="Proteomes" id="UP001530400"/>
    </source>
</evidence>
<proteinExistence type="predicted"/>
<dbReference type="PANTHER" id="PTHR13318">
    <property type="entry name" value="PARTNER OF PAIRED, ISOFORM B-RELATED"/>
    <property type="match status" value="1"/>
</dbReference>
<evidence type="ECO:0008006" key="4">
    <source>
        <dbReference type="Google" id="ProtNLM"/>
    </source>
</evidence>
<evidence type="ECO:0000256" key="1">
    <source>
        <dbReference type="SAM" id="MobiDB-lite"/>
    </source>
</evidence>
<comment type="caution">
    <text evidence="2">The sequence shown here is derived from an EMBL/GenBank/DDBJ whole genome shotgun (WGS) entry which is preliminary data.</text>
</comment>
<sequence length="485" mass="52045">MREIAPLSTLVLRCVGPSTCNPELTFGGPREAESDKSDCNGKEKDKASSADEDNAEIVIKCPPPPDQPTLTSRLLRSLRDVKRPRLPYKGAARPNANDVDLSHPWILALEPSASENILCIEHGNHALDTLQLFIDALVDSGRASDTRLGVHSFREWVIAVIGQEAANEVFNDADEKKTPKKKRKITSASLPTGSLSLHNMAAASYNTFKSMELANVGVCLSVLDLTGVHGLTDSILSDILCAGSFPHIERLSLKNCRKITGEGLASVVNFTKLTALDIGGCFNVKPYDVLSMVQAHPGTQKATLTEIYAGGLGWTDVDLELLIESTAGHLRGLGVGFSPYVSGPGLILTMSKVAETLERLAVPFCDGMDDAAASALGKNLNKLNVLDIRGSKVTTLTGLMDGRYASGIITPLDDAGLAEASQGKVTGHLFVLARYSGISKSSLEETMKFHQNTVFLTCVLDGAGTGEGIRRHAVEYQMQECYHLE</sequence>